<keyword evidence="2 7" id="KW-0813">Transport</keyword>
<organism evidence="8 9">
    <name type="scientific">Acrasis kona</name>
    <dbReference type="NCBI Taxonomy" id="1008807"/>
    <lineage>
        <taxon>Eukaryota</taxon>
        <taxon>Discoba</taxon>
        <taxon>Heterolobosea</taxon>
        <taxon>Tetramitia</taxon>
        <taxon>Eutetramitia</taxon>
        <taxon>Acrasidae</taxon>
        <taxon>Acrasis</taxon>
    </lineage>
</organism>
<feature type="transmembrane region" description="Helical" evidence="7">
    <location>
        <begin position="429"/>
        <end position="458"/>
    </location>
</feature>
<dbReference type="AlphaFoldDB" id="A0AAW2Z7M5"/>
<evidence type="ECO:0000256" key="1">
    <source>
        <dbReference type="ARBA" id="ARBA00004141"/>
    </source>
</evidence>
<dbReference type="PANTHER" id="PTHR11101:SF80">
    <property type="entry name" value="PHOSPHATE TRANSPORTER"/>
    <property type="match status" value="1"/>
</dbReference>
<comment type="caution">
    <text evidence="8">The sequence shown here is derived from an EMBL/GenBank/DDBJ whole genome shotgun (WGS) entry which is preliminary data.</text>
</comment>
<feature type="transmembrane region" description="Helical" evidence="7">
    <location>
        <begin position="387"/>
        <end position="408"/>
    </location>
</feature>
<feature type="transmembrane region" description="Helical" evidence="7">
    <location>
        <begin position="182"/>
        <end position="205"/>
    </location>
</feature>
<dbReference type="Pfam" id="PF01384">
    <property type="entry name" value="PHO4"/>
    <property type="match status" value="1"/>
</dbReference>
<dbReference type="EMBL" id="JAOPGA020001138">
    <property type="protein sequence ID" value="KAL0485425.1"/>
    <property type="molecule type" value="Genomic_DNA"/>
</dbReference>
<feature type="transmembrane region" description="Helical" evidence="7">
    <location>
        <begin position="338"/>
        <end position="356"/>
    </location>
</feature>
<feature type="transmembrane region" description="Helical" evidence="7">
    <location>
        <begin position="89"/>
        <end position="107"/>
    </location>
</feature>
<proteinExistence type="inferred from homology"/>
<keyword evidence="3 7" id="KW-0592">Phosphate transport</keyword>
<evidence type="ECO:0000313" key="8">
    <source>
        <dbReference type="EMBL" id="KAL0485425.1"/>
    </source>
</evidence>
<name>A0AAW2Z7M5_9EUKA</name>
<keyword evidence="9" id="KW-1185">Reference proteome</keyword>
<comment type="similarity">
    <text evidence="7">Belongs to the inorganic phosphate transporter (PiT) (TC 2.A.20) family.</text>
</comment>
<evidence type="ECO:0000256" key="6">
    <source>
        <dbReference type="ARBA" id="ARBA00023136"/>
    </source>
</evidence>
<feature type="transmembrane region" description="Helical" evidence="7">
    <location>
        <begin position="217"/>
        <end position="236"/>
    </location>
</feature>
<comment type="subcellular location">
    <subcellularLocation>
        <location evidence="1 7">Membrane</location>
        <topology evidence="1 7">Multi-pass membrane protein</topology>
    </subcellularLocation>
</comment>
<keyword evidence="6 7" id="KW-0472">Membrane</keyword>
<gene>
    <name evidence="8" type="ORF">AKO1_011739</name>
</gene>
<evidence type="ECO:0000256" key="5">
    <source>
        <dbReference type="ARBA" id="ARBA00022989"/>
    </source>
</evidence>
<protein>
    <recommendedName>
        <fullName evidence="7">Phosphate transporter</fullName>
    </recommendedName>
</protein>
<keyword evidence="4 7" id="KW-0812">Transmembrane</keyword>
<sequence>MVLEASGLLGIGIVSGLFMAFFIGANDIGNAMGATLGCKALSLKKIIILAIVFELVGSILLGGFVAQTVSSGLIKFPAGEVSELRVREYMLIMVSVLVGSGVWLCVATLFSVPVSTTHSIVGSIIGLGIYLETNSGWNSVEWFTIGKICTAWVLSPLLGGLASLVCWYPLKKFTFLSESPSSNIFRALPALTGISGGVLILFILYKGLTPLKLEPPIYIVLPVSIVIAVLIGLVMWKFGVPFIRGKVNDESDTGHLQVIAEELSSPDKVEPQEWTDQDEGVKAEVATETLDQEMVDAENLNRTEAATITVETNVEPSQVERSTSPTVDELVNLTEKHAFNFLVIITSCCIATAHGANDISNASGPLGAVVWMYFNRVLPTSETKTELWVTAVAAVGLVLGLSTLGYRVMKTLGNKITKLTPARAFVAQLGTAFITLTGSILNLPLSTTHIIVGAVYGISIIDCKSVRDLQWKTLGGIVLSWVITIPASSIVSLIVFVLLRFAL</sequence>
<dbReference type="GO" id="GO:0005315">
    <property type="term" value="F:phosphate transmembrane transporter activity"/>
    <property type="evidence" value="ECO:0007669"/>
    <property type="project" value="InterPro"/>
</dbReference>
<feature type="transmembrane region" description="Helical" evidence="7">
    <location>
        <begin position="151"/>
        <end position="170"/>
    </location>
</feature>
<evidence type="ECO:0000256" key="7">
    <source>
        <dbReference type="RuleBase" id="RU363058"/>
    </source>
</evidence>
<evidence type="ECO:0000256" key="2">
    <source>
        <dbReference type="ARBA" id="ARBA00022448"/>
    </source>
</evidence>
<comment type="function">
    <text evidence="7">Sodium-phosphate symporter.</text>
</comment>
<accession>A0AAW2Z7M5</accession>
<evidence type="ECO:0000256" key="4">
    <source>
        <dbReference type="ARBA" id="ARBA00022692"/>
    </source>
</evidence>
<keyword evidence="5 7" id="KW-1133">Transmembrane helix</keyword>
<dbReference type="Proteomes" id="UP001431209">
    <property type="component" value="Unassembled WGS sequence"/>
</dbReference>
<feature type="transmembrane region" description="Helical" evidence="7">
    <location>
        <begin position="46"/>
        <end position="69"/>
    </location>
</feature>
<evidence type="ECO:0000313" key="9">
    <source>
        <dbReference type="Proteomes" id="UP001431209"/>
    </source>
</evidence>
<dbReference type="GO" id="GO:0016020">
    <property type="term" value="C:membrane"/>
    <property type="evidence" value="ECO:0007669"/>
    <property type="project" value="UniProtKB-SubCell"/>
</dbReference>
<feature type="transmembrane region" description="Helical" evidence="7">
    <location>
        <begin position="6"/>
        <end position="25"/>
    </location>
</feature>
<reference evidence="8 9" key="1">
    <citation type="submission" date="2024-03" db="EMBL/GenBank/DDBJ databases">
        <title>The Acrasis kona genome and developmental transcriptomes reveal deep origins of eukaryotic multicellular pathways.</title>
        <authorList>
            <person name="Sheikh S."/>
            <person name="Fu C.-J."/>
            <person name="Brown M.W."/>
            <person name="Baldauf S.L."/>
        </authorList>
    </citation>
    <scope>NUCLEOTIDE SEQUENCE [LARGE SCALE GENOMIC DNA]</scope>
    <source>
        <strain evidence="8 9">ATCC MYA-3509</strain>
    </source>
</reference>
<dbReference type="InterPro" id="IPR001204">
    <property type="entry name" value="Phos_transporter"/>
</dbReference>
<dbReference type="PANTHER" id="PTHR11101">
    <property type="entry name" value="PHOSPHATE TRANSPORTER"/>
    <property type="match status" value="1"/>
</dbReference>
<evidence type="ECO:0000256" key="3">
    <source>
        <dbReference type="ARBA" id="ARBA00022592"/>
    </source>
</evidence>
<dbReference type="GO" id="GO:0035435">
    <property type="term" value="P:phosphate ion transmembrane transport"/>
    <property type="evidence" value="ECO:0007669"/>
    <property type="project" value="TreeGrafter"/>
</dbReference>
<feature type="transmembrane region" description="Helical" evidence="7">
    <location>
        <begin position="478"/>
        <end position="499"/>
    </location>
</feature>